<name>A0A6J7RH95_9ZZZZ</name>
<dbReference type="Pfam" id="PF00041">
    <property type="entry name" value="fn3"/>
    <property type="match status" value="2"/>
</dbReference>
<dbReference type="PROSITE" id="PS50853">
    <property type="entry name" value="FN3"/>
    <property type="match status" value="2"/>
</dbReference>
<dbReference type="PANTHER" id="PTHR13817:SF166">
    <property type="entry name" value="NEURONAL IGCAM-RELATED"/>
    <property type="match status" value="1"/>
</dbReference>
<evidence type="ECO:0000259" key="2">
    <source>
        <dbReference type="PROSITE" id="PS50853"/>
    </source>
</evidence>
<dbReference type="CDD" id="cd00063">
    <property type="entry name" value="FN3"/>
    <property type="match status" value="2"/>
</dbReference>
<evidence type="ECO:0000256" key="1">
    <source>
        <dbReference type="ARBA" id="ARBA00022737"/>
    </source>
</evidence>
<dbReference type="InterPro" id="IPR013783">
    <property type="entry name" value="Ig-like_fold"/>
</dbReference>
<reference evidence="3" key="1">
    <citation type="submission" date="2020-05" db="EMBL/GenBank/DDBJ databases">
        <authorList>
            <person name="Chiriac C."/>
            <person name="Salcher M."/>
            <person name="Ghai R."/>
            <person name="Kavagutti S V."/>
        </authorList>
    </citation>
    <scope>NUCLEOTIDE SEQUENCE</scope>
</reference>
<dbReference type="AlphaFoldDB" id="A0A6J7RH95"/>
<proteinExistence type="predicted"/>
<sequence>MPTSVSASGSDGAVTVAWSLPNSDGGSAITGYTATLNPGGFTCTTDAAGRSCTVGNLTNGTSYSVSVTATNSLGTGIPSTEIQVVPATIPSAPSAPSAVAGDGSATVTWAAPSNGGSVITSYVVTATPSGATCTTTELSCLFTGLQNLYAYTFTVAASNAMGTGAVSPASSAVTPSATWLTNPEFVSAVPGNKIVVLTWSVGVLSSGSPTGYVVKTSDGVEVCRTTAVTCTVGGLANGSVPTFSVEALGATAVAASQATPKVVVGGLVQKVKTMKVTSRVLLTKVASTMSKGKTSWTRSSGSCAVSGKYLVAASRQGSCVFRVSVAKKAPFSAQKLTVRLQVS</sequence>
<dbReference type="PANTHER" id="PTHR13817">
    <property type="entry name" value="TITIN"/>
    <property type="match status" value="1"/>
</dbReference>
<protein>
    <submittedName>
        <fullName evidence="3">Unannotated protein</fullName>
    </submittedName>
</protein>
<feature type="domain" description="Fibronectin type-III" evidence="2">
    <location>
        <begin position="1"/>
        <end position="92"/>
    </location>
</feature>
<organism evidence="3">
    <name type="scientific">freshwater metagenome</name>
    <dbReference type="NCBI Taxonomy" id="449393"/>
    <lineage>
        <taxon>unclassified sequences</taxon>
        <taxon>metagenomes</taxon>
        <taxon>ecological metagenomes</taxon>
    </lineage>
</organism>
<dbReference type="SMART" id="SM00060">
    <property type="entry name" value="FN3"/>
    <property type="match status" value="3"/>
</dbReference>
<accession>A0A6J7RH95</accession>
<dbReference type="PRINTS" id="PR00014">
    <property type="entry name" value="FNTYPEIII"/>
</dbReference>
<dbReference type="InterPro" id="IPR050964">
    <property type="entry name" value="Striated_Muscle_Regulatory"/>
</dbReference>
<gene>
    <name evidence="3" type="ORF">UFOPK4098_01301</name>
</gene>
<evidence type="ECO:0000313" key="3">
    <source>
        <dbReference type="EMBL" id="CAB5028126.1"/>
    </source>
</evidence>
<dbReference type="EMBL" id="CAFBPN010000094">
    <property type="protein sequence ID" value="CAB5028126.1"/>
    <property type="molecule type" value="Genomic_DNA"/>
</dbReference>
<dbReference type="Gene3D" id="2.60.40.10">
    <property type="entry name" value="Immunoglobulins"/>
    <property type="match status" value="2"/>
</dbReference>
<keyword evidence="1" id="KW-0677">Repeat</keyword>
<dbReference type="InterPro" id="IPR036116">
    <property type="entry name" value="FN3_sf"/>
</dbReference>
<feature type="domain" description="Fibronectin type-III" evidence="2">
    <location>
        <begin position="93"/>
        <end position="177"/>
    </location>
</feature>
<dbReference type="SUPFAM" id="SSF49265">
    <property type="entry name" value="Fibronectin type III"/>
    <property type="match status" value="2"/>
</dbReference>
<dbReference type="InterPro" id="IPR003961">
    <property type="entry name" value="FN3_dom"/>
</dbReference>